<feature type="transmembrane region" description="Helical" evidence="3">
    <location>
        <begin position="170"/>
        <end position="194"/>
    </location>
</feature>
<evidence type="ECO:0000259" key="4">
    <source>
        <dbReference type="PROSITE" id="PS50850"/>
    </source>
</evidence>
<keyword evidence="3" id="KW-0472">Membrane</keyword>
<feature type="domain" description="Major facilitator superfamily (MFS) profile" evidence="4">
    <location>
        <begin position="283"/>
        <end position="491"/>
    </location>
</feature>
<dbReference type="InterPro" id="IPR050327">
    <property type="entry name" value="Proton-linked_MCT"/>
</dbReference>
<dbReference type="Pfam" id="PF07690">
    <property type="entry name" value="MFS_1"/>
    <property type="match status" value="1"/>
</dbReference>
<dbReference type="InterPro" id="IPR036259">
    <property type="entry name" value="MFS_trans_sf"/>
</dbReference>
<dbReference type="SUPFAM" id="SSF103473">
    <property type="entry name" value="MFS general substrate transporter"/>
    <property type="match status" value="1"/>
</dbReference>
<feature type="transmembrane region" description="Helical" evidence="3">
    <location>
        <begin position="146"/>
        <end position="164"/>
    </location>
</feature>
<feature type="transmembrane region" description="Helical" evidence="3">
    <location>
        <begin position="369"/>
        <end position="386"/>
    </location>
</feature>
<dbReference type="InterPro" id="IPR011701">
    <property type="entry name" value="MFS"/>
</dbReference>
<feature type="transmembrane region" description="Helical" evidence="3">
    <location>
        <begin position="206"/>
        <end position="225"/>
    </location>
</feature>
<dbReference type="Proteomes" id="UP000799118">
    <property type="component" value="Unassembled WGS sequence"/>
</dbReference>
<keyword evidence="3" id="KW-1133">Transmembrane helix</keyword>
<comment type="similarity">
    <text evidence="2">Belongs to the major facilitator superfamily. Monocarboxylate porter (TC 2.A.1.13) family.</text>
</comment>
<dbReference type="GO" id="GO:0016020">
    <property type="term" value="C:membrane"/>
    <property type="evidence" value="ECO:0007669"/>
    <property type="project" value="UniProtKB-SubCell"/>
</dbReference>
<dbReference type="PANTHER" id="PTHR11360:SF287">
    <property type="entry name" value="MFS MONOCARBOXYLATE TRANSPORTER"/>
    <property type="match status" value="1"/>
</dbReference>
<accession>A0A6A4I463</accession>
<dbReference type="InterPro" id="IPR020846">
    <property type="entry name" value="MFS_dom"/>
</dbReference>
<feature type="transmembrane region" description="Helical" evidence="3">
    <location>
        <begin position="451"/>
        <end position="474"/>
    </location>
</feature>
<feature type="transmembrane region" description="Helical" evidence="3">
    <location>
        <begin position="407"/>
        <end position="431"/>
    </location>
</feature>
<dbReference type="Gene3D" id="1.20.1250.20">
    <property type="entry name" value="MFS general substrate transporter like domains"/>
    <property type="match status" value="2"/>
</dbReference>
<keyword evidence="6" id="KW-1185">Reference proteome</keyword>
<feature type="transmembrane region" description="Helical" evidence="3">
    <location>
        <begin position="237"/>
        <end position="257"/>
    </location>
</feature>
<dbReference type="EMBL" id="ML769410">
    <property type="protein sequence ID" value="KAE9405326.1"/>
    <property type="molecule type" value="Genomic_DNA"/>
</dbReference>
<comment type="subcellular location">
    <subcellularLocation>
        <location evidence="1">Membrane</location>
        <topology evidence="1">Multi-pass membrane protein</topology>
    </subcellularLocation>
</comment>
<dbReference type="OrthoDB" id="2213137at2759"/>
<evidence type="ECO:0000256" key="3">
    <source>
        <dbReference type="SAM" id="Phobius"/>
    </source>
</evidence>
<gene>
    <name evidence="5" type="ORF">BT96DRAFT_988607</name>
</gene>
<evidence type="ECO:0000313" key="5">
    <source>
        <dbReference type="EMBL" id="KAE9405326.1"/>
    </source>
</evidence>
<protein>
    <submittedName>
        <fullName evidence="5">MFS general substrate transporter</fullName>
    </submittedName>
</protein>
<dbReference type="PROSITE" id="PS50850">
    <property type="entry name" value="MFS"/>
    <property type="match status" value="1"/>
</dbReference>
<feature type="transmembrane region" description="Helical" evidence="3">
    <location>
        <begin position="112"/>
        <end position="139"/>
    </location>
</feature>
<dbReference type="PANTHER" id="PTHR11360">
    <property type="entry name" value="MONOCARBOXYLATE TRANSPORTER"/>
    <property type="match status" value="1"/>
</dbReference>
<evidence type="ECO:0000256" key="1">
    <source>
        <dbReference type="ARBA" id="ARBA00004141"/>
    </source>
</evidence>
<name>A0A6A4I463_9AGAR</name>
<feature type="transmembrane region" description="Helical" evidence="3">
    <location>
        <begin position="73"/>
        <end position="92"/>
    </location>
</feature>
<feature type="transmembrane region" description="Helical" evidence="3">
    <location>
        <begin position="319"/>
        <end position="335"/>
    </location>
</feature>
<organism evidence="5 6">
    <name type="scientific">Gymnopus androsaceus JB14</name>
    <dbReference type="NCBI Taxonomy" id="1447944"/>
    <lineage>
        <taxon>Eukaryota</taxon>
        <taxon>Fungi</taxon>
        <taxon>Dikarya</taxon>
        <taxon>Basidiomycota</taxon>
        <taxon>Agaricomycotina</taxon>
        <taxon>Agaricomycetes</taxon>
        <taxon>Agaricomycetidae</taxon>
        <taxon>Agaricales</taxon>
        <taxon>Marasmiineae</taxon>
        <taxon>Omphalotaceae</taxon>
        <taxon>Gymnopus</taxon>
    </lineage>
</organism>
<dbReference type="GO" id="GO:0022857">
    <property type="term" value="F:transmembrane transporter activity"/>
    <property type="evidence" value="ECO:0007669"/>
    <property type="project" value="InterPro"/>
</dbReference>
<keyword evidence="3" id="KW-0812">Transmembrane</keyword>
<proteinExistence type="inferred from homology"/>
<dbReference type="AlphaFoldDB" id="A0A6A4I463"/>
<feature type="transmembrane region" description="Helical" evidence="3">
    <location>
        <begin position="342"/>
        <end position="363"/>
    </location>
</feature>
<evidence type="ECO:0000313" key="6">
    <source>
        <dbReference type="Proteomes" id="UP000799118"/>
    </source>
</evidence>
<feature type="transmembrane region" description="Helical" evidence="3">
    <location>
        <begin position="278"/>
        <end position="299"/>
    </location>
</feature>
<sequence>MQSTPRGITSSFAGSQQLSESGAPYTEDIALSEVAPTSGISETPYKTEGSAVHSIAVSTFNEEEGLPPTDRGVGAWTFCAAAFTIEFLFWGPQSSFGTFQSYYDTHPPFDQASPTAIASIGTTALALEYGAGIVLMAIFQNHPQHLRILMHFGLMLWLVGIVGASFATKVWHLIICQGILPGLAAAVISFPIYIWVTQWFIGRRGLALGLIITGASLGGVCLPLFTDALLKRFGVPWTMRIWVCMTAVLGVTALHFSRPRLPLALNAPGAQPEFTSKTLLNAPFLIVALASFLQAAGYFPVSVFLPTQASNLGISNPNILLSVLNLANMVGRLLWGQASDKFGYIGLMAGSSAISGILAYLLYGFANGLASLLIFALLFGVLAGGYSSIWAQAARTISSSKPEHVPVLYFALQLARGGGCIVGPIIASILYNPFSGVKEGINGSIYGPYDSGALSLFVGSALISSALVGLSAILPRQVRSLVIGNADGAGV</sequence>
<reference evidence="5" key="1">
    <citation type="journal article" date="2019" name="Environ. Microbiol.">
        <title>Fungal ecological strategies reflected in gene transcription - a case study of two litter decomposers.</title>
        <authorList>
            <person name="Barbi F."/>
            <person name="Kohler A."/>
            <person name="Barry K."/>
            <person name="Baskaran P."/>
            <person name="Daum C."/>
            <person name="Fauchery L."/>
            <person name="Ihrmark K."/>
            <person name="Kuo A."/>
            <person name="LaButti K."/>
            <person name="Lipzen A."/>
            <person name="Morin E."/>
            <person name="Grigoriev I.V."/>
            <person name="Henrissat B."/>
            <person name="Lindahl B."/>
            <person name="Martin F."/>
        </authorList>
    </citation>
    <scope>NUCLEOTIDE SEQUENCE</scope>
    <source>
        <strain evidence="5">JB14</strain>
    </source>
</reference>
<evidence type="ECO:0000256" key="2">
    <source>
        <dbReference type="ARBA" id="ARBA00006727"/>
    </source>
</evidence>